<dbReference type="Gene3D" id="2.60.120.1440">
    <property type="match status" value="1"/>
</dbReference>
<dbReference type="InterPro" id="IPR012373">
    <property type="entry name" value="Ferrdict_sens_TM"/>
</dbReference>
<dbReference type="Pfam" id="PF04773">
    <property type="entry name" value="FecR"/>
    <property type="match status" value="1"/>
</dbReference>
<organism evidence="4 5">
    <name type="scientific">Sphingobacterium faecale</name>
    <dbReference type="NCBI Taxonomy" id="2803775"/>
    <lineage>
        <taxon>Bacteria</taxon>
        <taxon>Pseudomonadati</taxon>
        <taxon>Bacteroidota</taxon>
        <taxon>Sphingobacteriia</taxon>
        <taxon>Sphingobacteriales</taxon>
        <taxon>Sphingobacteriaceae</taxon>
        <taxon>Sphingobacterium</taxon>
    </lineage>
</organism>
<keyword evidence="1" id="KW-0812">Transmembrane</keyword>
<feature type="domain" description="FecR protein" evidence="2">
    <location>
        <begin position="175"/>
        <end position="270"/>
    </location>
</feature>
<dbReference type="InterPro" id="IPR006860">
    <property type="entry name" value="FecR"/>
</dbReference>
<keyword evidence="1" id="KW-0472">Membrane</keyword>
<comment type="caution">
    <text evidence="4">The sequence shown here is derived from an EMBL/GenBank/DDBJ whole genome shotgun (WGS) entry which is preliminary data.</text>
</comment>
<keyword evidence="5" id="KW-1185">Reference proteome</keyword>
<evidence type="ECO:0000313" key="5">
    <source>
        <dbReference type="Proteomes" id="UP000625283"/>
    </source>
</evidence>
<keyword evidence="1" id="KW-1133">Transmembrane helix</keyword>
<evidence type="ECO:0000256" key="1">
    <source>
        <dbReference type="SAM" id="Phobius"/>
    </source>
</evidence>
<reference evidence="4 5" key="1">
    <citation type="submission" date="2021-01" db="EMBL/GenBank/DDBJ databases">
        <title>C459-1 draft genome sequence.</title>
        <authorList>
            <person name="Zhang X.-F."/>
        </authorList>
    </citation>
    <scope>NUCLEOTIDE SEQUENCE [LARGE SCALE GENOMIC DNA]</scope>
    <source>
        <strain evidence="5">C459-1</strain>
    </source>
</reference>
<protein>
    <submittedName>
        <fullName evidence="4">FecR domain-containing protein</fullName>
    </submittedName>
</protein>
<dbReference type="PANTHER" id="PTHR30273">
    <property type="entry name" value="PERIPLASMIC SIGNAL SENSOR AND SIGMA FACTOR ACTIVATOR FECR-RELATED"/>
    <property type="match status" value="1"/>
</dbReference>
<name>A0ABS1QYB1_9SPHI</name>
<dbReference type="RefSeq" id="WP_202101222.1">
    <property type="nucleotide sequence ID" value="NZ_JAERTY010000001.1"/>
</dbReference>
<dbReference type="Proteomes" id="UP000625283">
    <property type="component" value="Unassembled WGS sequence"/>
</dbReference>
<dbReference type="Gene3D" id="3.55.50.30">
    <property type="match status" value="1"/>
</dbReference>
<accession>A0ABS1QYB1</accession>
<dbReference type="InterPro" id="IPR032508">
    <property type="entry name" value="FecR_C"/>
</dbReference>
<dbReference type="PIRSF" id="PIRSF018266">
    <property type="entry name" value="FecR"/>
    <property type="match status" value="1"/>
</dbReference>
<evidence type="ECO:0000259" key="3">
    <source>
        <dbReference type="Pfam" id="PF16344"/>
    </source>
</evidence>
<sequence length="385" mass="44293">MKKITDYTPTVYQLVSLIRKARKDSLTPVESQTLQEWLDRDVKNRELYERLLCEDQSEKVESMVSMDTSAPYFRMINVQRKKKKTQWLVAGGISVAASIMLYFLFVPLSPDTTMETRGSLSLLSKEASDLITLQTGPMQKDLIVQEDSVYEVSSLVRAARLESPVVRGQDKPVVIHTPIGKTISFRMYDGSTVYLNSNSTITFYNHDVRNNERRVKLNGEAFFVVSKDKDRPFVVENHGNEIKVLGTSFNVNGYDNRPKFKLGLATGKVEVNFKEVGQSETLTPGNEFIYDRGQKIVTRHMVDTDRIGLWRTGVYAFEKATIQELTKDLEQMYPIHFKYEGDIPKYRFSGEISRKENWQKALEKLEMTHRVKFIIEGDEITVQSH</sequence>
<evidence type="ECO:0000313" key="4">
    <source>
        <dbReference type="EMBL" id="MBL1407418.1"/>
    </source>
</evidence>
<dbReference type="PANTHER" id="PTHR30273:SF2">
    <property type="entry name" value="PROTEIN FECR"/>
    <property type="match status" value="1"/>
</dbReference>
<dbReference type="Pfam" id="PF16344">
    <property type="entry name" value="FecR_C"/>
    <property type="match status" value="1"/>
</dbReference>
<evidence type="ECO:0000259" key="2">
    <source>
        <dbReference type="Pfam" id="PF04773"/>
    </source>
</evidence>
<dbReference type="EMBL" id="JAERTY010000001">
    <property type="protein sequence ID" value="MBL1407418.1"/>
    <property type="molecule type" value="Genomic_DNA"/>
</dbReference>
<proteinExistence type="predicted"/>
<feature type="transmembrane region" description="Helical" evidence="1">
    <location>
        <begin position="87"/>
        <end position="105"/>
    </location>
</feature>
<feature type="domain" description="Protein FecR C-terminal" evidence="3">
    <location>
        <begin position="315"/>
        <end position="382"/>
    </location>
</feature>
<gene>
    <name evidence="4" type="ORF">JKG61_01505</name>
</gene>